<dbReference type="PaxDb" id="6239-C04F2.4"/>
<dbReference type="OrthoDB" id="5869815at2759"/>
<proteinExistence type="predicted"/>
<dbReference type="InParanoid" id="O76662"/>
<feature type="transmembrane region" description="Helical" evidence="1">
    <location>
        <begin position="239"/>
        <end position="259"/>
    </location>
</feature>
<reference evidence="2 3" key="1">
    <citation type="journal article" date="1998" name="Science">
        <title>Genome sequence of the nematode C. elegans: a platform for investigating biology.</title>
        <authorList>
            <consortium name="The C. elegans sequencing consortium"/>
            <person name="Sulson J.E."/>
            <person name="Waterston R."/>
        </authorList>
    </citation>
    <scope>NUCLEOTIDE SEQUENCE [LARGE SCALE GENOMIC DNA]</scope>
    <source>
        <strain evidence="2 3">Bristol N2</strain>
    </source>
</reference>
<dbReference type="InterPro" id="IPR019422">
    <property type="entry name" value="7TM_GPCR_serpentine_rcpt_Srh"/>
</dbReference>
<dbReference type="CTD" id="191888"/>
<evidence type="ECO:0000313" key="4">
    <source>
        <dbReference type="WormBase" id="C04F2.4"/>
    </source>
</evidence>
<keyword evidence="3" id="KW-1185">Reference proteome</keyword>
<name>O76662_CAEEL</name>
<dbReference type="PIR" id="T33396">
    <property type="entry name" value="T33396"/>
</dbReference>
<dbReference type="WormBase" id="C04F2.4">
    <property type="protein sequence ID" value="CE17368"/>
    <property type="gene ID" value="WBGene00005437"/>
    <property type="gene designation" value="srh-229"/>
</dbReference>
<dbReference type="eggNOG" id="ENOG502SY7B">
    <property type="taxonomic scope" value="Eukaryota"/>
</dbReference>
<keyword evidence="1" id="KW-1133">Transmembrane helix</keyword>
<dbReference type="Pfam" id="PF10318">
    <property type="entry name" value="7TM_GPCR_Srh"/>
    <property type="match status" value="1"/>
</dbReference>
<feature type="transmembrane region" description="Helical" evidence="1">
    <location>
        <begin position="94"/>
        <end position="114"/>
    </location>
</feature>
<dbReference type="InterPro" id="IPR053220">
    <property type="entry name" value="Nematode_rcpt-like_serp_H"/>
</dbReference>
<dbReference type="EMBL" id="BX284605">
    <property type="protein sequence ID" value="CCD62980.1"/>
    <property type="molecule type" value="Genomic_DNA"/>
</dbReference>
<sequence>MNSCLSNSQYLANIDTYKKVFHIITVIEVPIHIYGAWCVMFNTPANMLSVKPFLLWTYFLSVTVDLAISFVSIPYVMFPSFSGYAFGVVGRADILIYVDLVLIAFVVMSIISAYENRYYILSARTRNPWWSKKRKYLLIFNYISAVLYVCPIFLNAPDQERAVGKVSEILNCTAEPYIDDRRLFVAGLDFKIPFVCIMFESLLVAIEGFTFLILVVKKLMSTTQTSTLSIRTQSLQKKLVKAVVLQSIVPIVVIAIPVFGEMISTIFDYRNQNLTNLCVIIGSSHGVLSTIVLVFIYQPYRKATWNLLTFFCKRRKQLALNKKFAAVGVIKT</sequence>
<feature type="transmembrane region" description="Helical" evidence="1">
    <location>
        <begin position="135"/>
        <end position="154"/>
    </location>
</feature>
<evidence type="ECO:0000313" key="3">
    <source>
        <dbReference type="Proteomes" id="UP000001940"/>
    </source>
</evidence>
<organism evidence="2 3">
    <name type="scientific">Caenorhabditis elegans</name>
    <dbReference type="NCBI Taxonomy" id="6239"/>
    <lineage>
        <taxon>Eukaryota</taxon>
        <taxon>Metazoa</taxon>
        <taxon>Ecdysozoa</taxon>
        <taxon>Nematoda</taxon>
        <taxon>Chromadorea</taxon>
        <taxon>Rhabditida</taxon>
        <taxon>Rhabditina</taxon>
        <taxon>Rhabditomorpha</taxon>
        <taxon>Rhabditoidea</taxon>
        <taxon>Rhabditidae</taxon>
        <taxon>Peloderinae</taxon>
        <taxon>Caenorhabditis</taxon>
    </lineage>
</organism>
<dbReference type="Proteomes" id="UP000001940">
    <property type="component" value="Chromosome V"/>
</dbReference>
<dbReference type="HOGENOM" id="CLU_042960_1_1_1"/>
<accession>O76662</accession>
<gene>
    <name evidence="2 4" type="primary">srh-229</name>
    <name evidence="4" type="ORF">C04F2.4</name>
    <name evidence="2" type="ORF">CELE_C04F2.4</name>
</gene>
<dbReference type="KEGG" id="cel:CELE_C04F2.4"/>
<evidence type="ECO:0000256" key="1">
    <source>
        <dbReference type="SAM" id="Phobius"/>
    </source>
</evidence>
<dbReference type="RefSeq" id="NP_504931.1">
    <property type="nucleotide sequence ID" value="NM_072530.1"/>
</dbReference>
<keyword evidence="1" id="KW-0472">Membrane</keyword>
<dbReference type="PANTHER" id="PTHR22941:SF163">
    <property type="entry name" value="SERPENTINE RECEPTOR, CLASS H"/>
    <property type="match status" value="1"/>
</dbReference>
<feature type="transmembrane region" description="Helical" evidence="1">
    <location>
        <begin position="274"/>
        <end position="297"/>
    </location>
</feature>
<evidence type="ECO:0000313" key="2">
    <source>
        <dbReference type="EMBL" id="CCD62980.1"/>
    </source>
</evidence>
<dbReference type="OMA" id="LQIYIEM"/>
<feature type="transmembrane region" description="Helical" evidence="1">
    <location>
        <begin position="20"/>
        <end position="41"/>
    </location>
</feature>
<keyword evidence="1" id="KW-0812">Transmembrane</keyword>
<dbReference type="PhylomeDB" id="O76662"/>
<dbReference type="GeneID" id="191888"/>
<dbReference type="AGR" id="WB:WBGene00005437"/>
<dbReference type="PANTHER" id="PTHR22941">
    <property type="entry name" value="SERPENTINE RECEPTOR"/>
    <property type="match status" value="1"/>
</dbReference>
<keyword evidence="2" id="KW-0675">Receptor</keyword>
<dbReference type="UCSC" id="C04F2.4">
    <property type="organism name" value="c. elegans"/>
</dbReference>
<dbReference type="FunCoup" id="O76662">
    <property type="interactions" value="842"/>
</dbReference>
<protein>
    <submittedName>
        <fullName evidence="2">Serpentine Receptor, class H</fullName>
    </submittedName>
</protein>
<dbReference type="AlphaFoldDB" id="O76662"/>
<feature type="transmembrane region" description="Helical" evidence="1">
    <location>
        <begin position="53"/>
        <end position="74"/>
    </location>
</feature>
<feature type="transmembrane region" description="Helical" evidence="1">
    <location>
        <begin position="192"/>
        <end position="216"/>
    </location>
</feature>